<dbReference type="Proteomes" id="UP001231941">
    <property type="component" value="Unassembled WGS sequence"/>
</dbReference>
<dbReference type="EMBL" id="JAVAMP010000003">
    <property type="protein sequence ID" value="MDP5274519.1"/>
    <property type="molecule type" value="Genomic_DNA"/>
</dbReference>
<comment type="caution">
    <text evidence="1">The sequence shown here is derived from an EMBL/GenBank/DDBJ whole genome shotgun (WGS) entry which is preliminary data.</text>
</comment>
<reference evidence="1 2" key="1">
    <citation type="submission" date="2023-08" db="EMBL/GenBank/DDBJ databases">
        <authorList>
            <person name="Park J.-S."/>
        </authorList>
    </citation>
    <scope>NUCLEOTIDE SEQUENCE [LARGE SCALE GENOMIC DNA]</scope>
    <source>
        <strain evidence="1 2">2205SS18-9</strain>
    </source>
</reference>
<accession>A0ABT9IYS8</accession>
<evidence type="ECO:0000313" key="2">
    <source>
        <dbReference type="Proteomes" id="UP001231941"/>
    </source>
</evidence>
<protein>
    <submittedName>
        <fullName evidence="1">Uncharacterized protein</fullName>
    </submittedName>
</protein>
<dbReference type="RefSeq" id="WP_305991825.1">
    <property type="nucleotide sequence ID" value="NZ_JAVAMP010000003.1"/>
</dbReference>
<evidence type="ECO:0000313" key="1">
    <source>
        <dbReference type="EMBL" id="MDP5274519.1"/>
    </source>
</evidence>
<keyword evidence="2" id="KW-1185">Reference proteome</keyword>
<name>A0ABT9IYS8_9BACL</name>
<gene>
    <name evidence="1" type="ORF">Q5Y73_10390</name>
</gene>
<organism evidence="1 2">
    <name type="scientific">Chengkuizengella axinellae</name>
    <dbReference type="NCBI Taxonomy" id="3064388"/>
    <lineage>
        <taxon>Bacteria</taxon>
        <taxon>Bacillati</taxon>
        <taxon>Bacillota</taxon>
        <taxon>Bacilli</taxon>
        <taxon>Bacillales</taxon>
        <taxon>Paenibacillaceae</taxon>
        <taxon>Chengkuizengella</taxon>
    </lineage>
</organism>
<proteinExistence type="predicted"/>
<sequence length="155" mass="17379">MGLIKNPFIVCQQFMEDTDIITINDDMRNEFIEVLTVTVCVKDPKSTRIKLDSTVELVRDLRGVANNEVESQIDYRLTKNGTPLATQSDIVTLLRADTNRINTIDGLTWCDENPSAGDNVYTIEINRVDGGDTPEDLVNFVEVQTRALNATVFPK</sequence>